<proteinExistence type="predicted"/>
<dbReference type="PROSITE" id="PS51257">
    <property type="entry name" value="PROKAR_LIPOPROTEIN"/>
    <property type="match status" value="1"/>
</dbReference>
<protein>
    <recommendedName>
        <fullName evidence="3">Lipoprotein</fullName>
    </recommendedName>
</protein>
<organism evidence="1 2">
    <name type="scientific">Turicibacter bilis</name>
    <dbReference type="NCBI Taxonomy" id="2735723"/>
    <lineage>
        <taxon>Bacteria</taxon>
        <taxon>Bacillati</taxon>
        <taxon>Bacillota</taxon>
        <taxon>Erysipelotrichia</taxon>
        <taxon>Erysipelotrichales</taxon>
        <taxon>Turicibacteraceae</taxon>
        <taxon>Turicibacter</taxon>
    </lineage>
</organism>
<dbReference type="AlphaFoldDB" id="A0A9Q9FF68"/>
<dbReference type="Proteomes" id="UP001058072">
    <property type="component" value="Chromosome"/>
</dbReference>
<accession>A0A9Q9FF68</accession>
<evidence type="ECO:0000313" key="2">
    <source>
        <dbReference type="Proteomes" id="UP001058072"/>
    </source>
</evidence>
<sequence>MRKRCKFFISVLIVFALGGCSKREDIIVYTGYGESWLATYSSSLIEDTVYDSLMIQYLYGHEFLDEFPTLDYRLEGGSFTISSSFPQNLQGNGSFHTTTRFSAESFEQMDDKRVQLTIEWNGEREVIDLKRVN</sequence>
<dbReference type="RefSeq" id="WP_212724318.1">
    <property type="nucleotide sequence ID" value="NZ_CP071250.1"/>
</dbReference>
<gene>
    <name evidence="1" type="ORF">J0J70_04100</name>
</gene>
<evidence type="ECO:0000313" key="1">
    <source>
        <dbReference type="EMBL" id="UUF09178.1"/>
    </source>
</evidence>
<evidence type="ECO:0008006" key="3">
    <source>
        <dbReference type="Google" id="ProtNLM"/>
    </source>
</evidence>
<reference evidence="1" key="1">
    <citation type="submission" date="2021-03" db="EMBL/GenBank/DDBJ databases">
        <title>Comparative Genomics and Metabolomics in the genus Turicibacter.</title>
        <authorList>
            <person name="Maki J."/>
            <person name="Looft T."/>
        </authorList>
    </citation>
    <scope>NUCLEOTIDE SEQUENCE</scope>
    <source>
        <strain evidence="1">ISU324</strain>
    </source>
</reference>
<name>A0A9Q9FF68_9FIRM</name>
<dbReference type="EMBL" id="CP071250">
    <property type="protein sequence ID" value="UUF09178.1"/>
    <property type="molecule type" value="Genomic_DNA"/>
</dbReference>